<feature type="transmembrane region" description="Helical" evidence="1">
    <location>
        <begin position="63"/>
        <end position="80"/>
    </location>
</feature>
<keyword evidence="3" id="KW-1185">Reference proteome</keyword>
<gene>
    <name evidence="2" type="ORF">O1G21_23125</name>
</gene>
<evidence type="ECO:0000313" key="3">
    <source>
        <dbReference type="Proteomes" id="UP001212821"/>
    </source>
</evidence>
<keyword evidence="1" id="KW-0812">Transmembrane</keyword>
<keyword evidence="1" id="KW-0472">Membrane</keyword>
<feature type="transmembrane region" description="Helical" evidence="1">
    <location>
        <begin position="92"/>
        <end position="109"/>
    </location>
</feature>
<accession>A0ABY7Q820</accession>
<name>A0ABY7Q820_9ACTN</name>
<dbReference type="EMBL" id="CP115450">
    <property type="protein sequence ID" value="WBP88446.1"/>
    <property type="molecule type" value="Genomic_DNA"/>
</dbReference>
<keyword evidence="1" id="KW-1133">Transmembrane helix</keyword>
<dbReference type="Proteomes" id="UP001212821">
    <property type="component" value="Chromosome"/>
</dbReference>
<reference evidence="3" key="1">
    <citation type="submission" date="2022-12" db="EMBL/GenBank/DDBJ databases">
        <authorList>
            <person name="Mo P."/>
        </authorList>
    </citation>
    <scope>NUCLEOTIDE SEQUENCE [LARGE SCALE GENOMIC DNA]</scope>
    <source>
        <strain evidence="3">HUAS 3-15</strain>
    </source>
</reference>
<sequence>MTVPAPGADGPSLRPRTAEHYSVAPVLDSPEGYVAPGMPGVPVTGYDPDTPAVPRRTPRRRTALALLLAPLAALLGGLAYGCAPLRAADSLGWLTIAQAGLVALPLGLLGGRNRLLPPLGALLSAGALLLGQLTQRLRIVHSDAPTPHGLLHDTLSSWRADLRPLDLAFYTIALIGGFLLTRRTANRS</sequence>
<feature type="transmembrane region" description="Helical" evidence="1">
    <location>
        <begin position="116"/>
        <end position="133"/>
    </location>
</feature>
<evidence type="ECO:0000256" key="1">
    <source>
        <dbReference type="SAM" id="Phobius"/>
    </source>
</evidence>
<evidence type="ECO:0000313" key="2">
    <source>
        <dbReference type="EMBL" id="WBP88446.1"/>
    </source>
</evidence>
<feature type="transmembrane region" description="Helical" evidence="1">
    <location>
        <begin position="167"/>
        <end position="185"/>
    </location>
</feature>
<dbReference type="RefSeq" id="WP_270146503.1">
    <property type="nucleotide sequence ID" value="NZ_CP115450.1"/>
</dbReference>
<proteinExistence type="predicted"/>
<protein>
    <submittedName>
        <fullName evidence="2">Uncharacterized protein</fullName>
    </submittedName>
</protein>
<organism evidence="2 3">
    <name type="scientific">Kitasatospora cathayae</name>
    <dbReference type="NCBI Taxonomy" id="3004092"/>
    <lineage>
        <taxon>Bacteria</taxon>
        <taxon>Bacillati</taxon>
        <taxon>Actinomycetota</taxon>
        <taxon>Actinomycetes</taxon>
        <taxon>Kitasatosporales</taxon>
        <taxon>Streptomycetaceae</taxon>
        <taxon>Kitasatospora</taxon>
    </lineage>
</organism>